<keyword evidence="4" id="KW-0274">FAD</keyword>
<evidence type="ECO:0000259" key="9">
    <source>
        <dbReference type="Pfam" id="PF01266"/>
    </source>
</evidence>
<dbReference type="EMBL" id="CP022132">
    <property type="protein sequence ID" value="ASG67664.1"/>
    <property type="molecule type" value="Genomic_DNA"/>
</dbReference>
<name>A0ABM6LYJ5_9GAMM</name>
<evidence type="ECO:0000256" key="5">
    <source>
        <dbReference type="ARBA" id="ARBA00023002"/>
    </source>
</evidence>
<evidence type="ECO:0000313" key="10">
    <source>
        <dbReference type="EMBL" id="ASG67664.1"/>
    </source>
</evidence>
<keyword evidence="5" id="KW-0560">Oxidoreductase</keyword>
<keyword evidence="11" id="KW-1185">Reference proteome</keyword>
<evidence type="ECO:0000256" key="2">
    <source>
        <dbReference type="ARBA" id="ARBA00006730"/>
    </source>
</evidence>
<dbReference type="PANTHER" id="PTHR11530">
    <property type="entry name" value="D-AMINO ACID OXIDASE"/>
    <property type="match status" value="1"/>
</dbReference>
<comment type="cofactor">
    <cofactor evidence="1">
        <name>FAD</name>
        <dbReference type="ChEBI" id="CHEBI:57692"/>
    </cofactor>
</comment>
<dbReference type="Pfam" id="PF01266">
    <property type="entry name" value="DAO"/>
    <property type="match status" value="1"/>
</dbReference>
<evidence type="ECO:0000256" key="8">
    <source>
        <dbReference type="ARBA" id="ARBA00049547"/>
    </source>
</evidence>
<dbReference type="SUPFAM" id="SSF51971">
    <property type="entry name" value="Nucleotide-binding domain"/>
    <property type="match status" value="1"/>
</dbReference>
<accession>A0ABM6LYJ5</accession>
<evidence type="ECO:0000256" key="3">
    <source>
        <dbReference type="ARBA" id="ARBA00022630"/>
    </source>
</evidence>
<evidence type="ECO:0000313" key="11">
    <source>
        <dbReference type="Proteomes" id="UP000249910"/>
    </source>
</evidence>
<dbReference type="EC" id="1.4.3.3" evidence="6"/>
<dbReference type="InterPro" id="IPR006076">
    <property type="entry name" value="FAD-dep_OxRdtase"/>
</dbReference>
<comment type="catalytic activity">
    <reaction evidence="8">
        <text>a D-alpha-amino acid + O2 + H2O = a 2-oxocarboxylate + H2O2 + NH4(+)</text>
        <dbReference type="Rhea" id="RHEA:21816"/>
        <dbReference type="ChEBI" id="CHEBI:15377"/>
        <dbReference type="ChEBI" id="CHEBI:15379"/>
        <dbReference type="ChEBI" id="CHEBI:16240"/>
        <dbReference type="ChEBI" id="CHEBI:28938"/>
        <dbReference type="ChEBI" id="CHEBI:35179"/>
        <dbReference type="ChEBI" id="CHEBI:59871"/>
        <dbReference type="EC" id="1.4.3.3"/>
    </reaction>
    <physiologicalReaction direction="left-to-right" evidence="8">
        <dbReference type="Rhea" id="RHEA:21817"/>
    </physiologicalReaction>
</comment>
<evidence type="ECO:0000256" key="7">
    <source>
        <dbReference type="ARBA" id="ARBA00039751"/>
    </source>
</evidence>
<gene>
    <name evidence="10" type="ORF">CDV26_04000</name>
</gene>
<keyword evidence="3" id="KW-0285">Flavoprotein</keyword>
<proteinExistence type="inferred from homology"/>
<dbReference type="Proteomes" id="UP000249910">
    <property type="component" value="Chromosome"/>
</dbReference>
<dbReference type="PANTHER" id="PTHR11530:SF11">
    <property type="entry name" value="D-ASPARTATE OXIDASE"/>
    <property type="match status" value="1"/>
</dbReference>
<comment type="similarity">
    <text evidence="2">Belongs to the DAMOX/DASOX family.</text>
</comment>
<sequence length="354" mass="39914">MSNVAVLGSGVMGRALAITLAENYPSLGIDIYDKNSSYKRSCSYCAGGMLSPLSELISCEKHTYEIGYNSFDLWSKLNDFINNYLSTTINFVKKSHTYVIAYNHDKQELDLAIRNINLRVDKLSKSLYQKAQLDFDVCDKQDVFCNEQELNLSSTINDSVIKLNEALVNVATFLKLSDQFFEKYKNIKTFRLSKEDFCTNNLGKNYQQVFDCTGFPNPQLSTLYGVRGEALIVRNTSIKLNSVIRLLHPRHSIYLIPRGNGIFYIGATSVEAEDYSRISVQGALELLSSLMVIDKRFAEARIIKTLTNVRPVSINDKPILENVGNITYLNGLSRHGYLFAPALANEAIQQFNNI</sequence>
<dbReference type="InterPro" id="IPR036188">
    <property type="entry name" value="FAD/NAD-bd_sf"/>
</dbReference>
<protein>
    <recommendedName>
        <fullName evidence="7">D-amino-acid oxidase</fullName>
        <ecNumber evidence="6">1.4.3.3</ecNumber>
    </recommendedName>
</protein>
<feature type="domain" description="FAD dependent oxidoreductase" evidence="9">
    <location>
        <begin position="200"/>
        <end position="347"/>
    </location>
</feature>
<dbReference type="Gene3D" id="3.50.50.60">
    <property type="entry name" value="FAD/NAD(P)-binding domain"/>
    <property type="match status" value="2"/>
</dbReference>
<dbReference type="RefSeq" id="WP_088772190.1">
    <property type="nucleotide sequence ID" value="NZ_AP023082.1"/>
</dbReference>
<dbReference type="SUPFAM" id="SSF51905">
    <property type="entry name" value="FAD/NAD(P)-binding domain"/>
    <property type="match status" value="1"/>
</dbReference>
<evidence type="ECO:0000256" key="6">
    <source>
        <dbReference type="ARBA" id="ARBA00039101"/>
    </source>
</evidence>
<dbReference type="SUPFAM" id="SSF54373">
    <property type="entry name" value="FAD-linked reductases, C-terminal domain"/>
    <property type="match status" value="1"/>
</dbReference>
<dbReference type="InterPro" id="IPR023209">
    <property type="entry name" value="DAO"/>
</dbReference>
<reference evidence="10 11" key="1">
    <citation type="submission" date="2017-06" db="EMBL/GenBank/DDBJ databases">
        <title>Complete genome of Francisella halioticida.</title>
        <authorList>
            <person name="Sjodin A."/>
        </authorList>
    </citation>
    <scope>NUCLEOTIDE SEQUENCE [LARGE SCALE GENOMIC DNA]</scope>
    <source>
        <strain evidence="10 11">DSM 23729</strain>
    </source>
</reference>
<evidence type="ECO:0000256" key="1">
    <source>
        <dbReference type="ARBA" id="ARBA00001974"/>
    </source>
</evidence>
<organism evidence="10 11">
    <name type="scientific">Francisella halioticida</name>
    <dbReference type="NCBI Taxonomy" id="549298"/>
    <lineage>
        <taxon>Bacteria</taxon>
        <taxon>Pseudomonadati</taxon>
        <taxon>Pseudomonadota</taxon>
        <taxon>Gammaproteobacteria</taxon>
        <taxon>Thiotrichales</taxon>
        <taxon>Francisellaceae</taxon>
        <taxon>Francisella</taxon>
    </lineage>
</organism>
<evidence type="ECO:0000256" key="4">
    <source>
        <dbReference type="ARBA" id="ARBA00022827"/>
    </source>
</evidence>
<dbReference type="Gene3D" id="3.30.9.10">
    <property type="entry name" value="D-Amino Acid Oxidase, subunit A, domain 2"/>
    <property type="match status" value="1"/>
</dbReference>